<name>A0ABP6M802_9ACTN</name>
<organism evidence="2 3">
    <name type="scientific">Streptomyces rectiviolaceus</name>
    <dbReference type="NCBI Taxonomy" id="332591"/>
    <lineage>
        <taxon>Bacteria</taxon>
        <taxon>Bacillati</taxon>
        <taxon>Actinomycetota</taxon>
        <taxon>Actinomycetes</taxon>
        <taxon>Kitasatosporales</taxon>
        <taxon>Streptomycetaceae</taxon>
        <taxon>Streptomyces</taxon>
    </lineage>
</organism>
<accession>A0ABP6M802</accession>
<feature type="region of interest" description="Disordered" evidence="1">
    <location>
        <begin position="49"/>
        <end position="80"/>
    </location>
</feature>
<protein>
    <submittedName>
        <fullName evidence="2">Uncharacterized protein</fullName>
    </submittedName>
</protein>
<dbReference type="Proteomes" id="UP001501637">
    <property type="component" value="Unassembled WGS sequence"/>
</dbReference>
<comment type="caution">
    <text evidence="2">The sequence shown here is derived from an EMBL/GenBank/DDBJ whole genome shotgun (WGS) entry which is preliminary data.</text>
</comment>
<evidence type="ECO:0000313" key="3">
    <source>
        <dbReference type="Proteomes" id="UP001501637"/>
    </source>
</evidence>
<gene>
    <name evidence="2" type="ORF">GCM10010449_08910</name>
</gene>
<reference evidence="3" key="1">
    <citation type="journal article" date="2019" name="Int. J. Syst. Evol. Microbiol.">
        <title>The Global Catalogue of Microorganisms (GCM) 10K type strain sequencing project: providing services to taxonomists for standard genome sequencing and annotation.</title>
        <authorList>
            <consortium name="The Broad Institute Genomics Platform"/>
            <consortium name="The Broad Institute Genome Sequencing Center for Infectious Disease"/>
            <person name="Wu L."/>
            <person name="Ma J."/>
        </authorList>
    </citation>
    <scope>NUCLEOTIDE SEQUENCE [LARGE SCALE GENOMIC DNA]</scope>
    <source>
        <strain evidence="3">JCM 9092</strain>
    </source>
</reference>
<keyword evidence="3" id="KW-1185">Reference proteome</keyword>
<proteinExistence type="predicted"/>
<evidence type="ECO:0000313" key="2">
    <source>
        <dbReference type="EMBL" id="GAA3087593.1"/>
    </source>
</evidence>
<dbReference type="EMBL" id="BAAAUG010000019">
    <property type="protein sequence ID" value="GAA3087593.1"/>
    <property type="molecule type" value="Genomic_DNA"/>
</dbReference>
<evidence type="ECO:0000256" key="1">
    <source>
        <dbReference type="SAM" id="MobiDB-lite"/>
    </source>
</evidence>
<sequence length="80" mass="8534">MAFAAAHSAAGTPLVTRRTGGEFLVAIRSSDRVSPTYVLCEGLRDMVMGPDGEEIRDPRAASSLTPPRHGVPMETPPSRQ</sequence>